<feature type="transmembrane region" description="Helical" evidence="1">
    <location>
        <begin position="54"/>
        <end position="72"/>
    </location>
</feature>
<evidence type="ECO:0000313" key="2">
    <source>
        <dbReference type="EMBL" id="KAJ7348442.1"/>
    </source>
</evidence>
<dbReference type="Proteomes" id="UP001218218">
    <property type="component" value="Unassembled WGS sequence"/>
</dbReference>
<keyword evidence="1" id="KW-0812">Transmembrane</keyword>
<name>A0AAD7A3Z5_9AGAR</name>
<keyword evidence="1" id="KW-0472">Membrane</keyword>
<proteinExistence type="predicted"/>
<reference evidence="2" key="1">
    <citation type="submission" date="2023-03" db="EMBL/GenBank/DDBJ databases">
        <title>Massive genome expansion in bonnet fungi (Mycena s.s.) driven by repeated elements and novel gene families across ecological guilds.</title>
        <authorList>
            <consortium name="Lawrence Berkeley National Laboratory"/>
            <person name="Harder C.B."/>
            <person name="Miyauchi S."/>
            <person name="Viragh M."/>
            <person name="Kuo A."/>
            <person name="Thoen E."/>
            <person name="Andreopoulos B."/>
            <person name="Lu D."/>
            <person name="Skrede I."/>
            <person name="Drula E."/>
            <person name="Henrissat B."/>
            <person name="Morin E."/>
            <person name="Kohler A."/>
            <person name="Barry K."/>
            <person name="LaButti K."/>
            <person name="Morin E."/>
            <person name="Salamov A."/>
            <person name="Lipzen A."/>
            <person name="Mereny Z."/>
            <person name="Hegedus B."/>
            <person name="Baldrian P."/>
            <person name="Stursova M."/>
            <person name="Weitz H."/>
            <person name="Taylor A."/>
            <person name="Grigoriev I.V."/>
            <person name="Nagy L.G."/>
            <person name="Martin F."/>
            <person name="Kauserud H."/>
        </authorList>
    </citation>
    <scope>NUCLEOTIDE SEQUENCE</scope>
    <source>
        <strain evidence="2">CBHHK002</strain>
    </source>
</reference>
<evidence type="ECO:0000256" key="1">
    <source>
        <dbReference type="SAM" id="Phobius"/>
    </source>
</evidence>
<organism evidence="2 3">
    <name type="scientific">Mycena albidolilacea</name>
    <dbReference type="NCBI Taxonomy" id="1033008"/>
    <lineage>
        <taxon>Eukaryota</taxon>
        <taxon>Fungi</taxon>
        <taxon>Dikarya</taxon>
        <taxon>Basidiomycota</taxon>
        <taxon>Agaricomycotina</taxon>
        <taxon>Agaricomycetes</taxon>
        <taxon>Agaricomycetidae</taxon>
        <taxon>Agaricales</taxon>
        <taxon>Marasmiineae</taxon>
        <taxon>Mycenaceae</taxon>
        <taxon>Mycena</taxon>
    </lineage>
</organism>
<keyword evidence="3" id="KW-1185">Reference proteome</keyword>
<protein>
    <submittedName>
        <fullName evidence="2">Uncharacterized protein</fullName>
    </submittedName>
</protein>
<sequence length="83" mass="9208">MSPINKTYGTPPLMPIYSQGTIQGFKIDMTFTGLMDRSGVNIQITISHSPITKAFSIIIIFVMWCLSGGIFICHESPGFYFVV</sequence>
<gene>
    <name evidence="2" type="ORF">DFH08DRAFT_959848</name>
</gene>
<accession>A0AAD7A3Z5</accession>
<keyword evidence="1" id="KW-1133">Transmembrane helix</keyword>
<evidence type="ECO:0000313" key="3">
    <source>
        <dbReference type="Proteomes" id="UP001218218"/>
    </source>
</evidence>
<dbReference type="EMBL" id="JARIHO010000017">
    <property type="protein sequence ID" value="KAJ7348442.1"/>
    <property type="molecule type" value="Genomic_DNA"/>
</dbReference>
<comment type="caution">
    <text evidence="2">The sequence shown here is derived from an EMBL/GenBank/DDBJ whole genome shotgun (WGS) entry which is preliminary data.</text>
</comment>
<dbReference type="AlphaFoldDB" id="A0AAD7A3Z5"/>